<feature type="transmembrane region" description="Helical" evidence="1">
    <location>
        <begin position="35"/>
        <end position="55"/>
    </location>
</feature>
<keyword evidence="1" id="KW-0472">Membrane</keyword>
<dbReference type="AlphaFoldDB" id="A0A1G7GPG6"/>
<feature type="transmembrane region" description="Helical" evidence="1">
    <location>
        <begin position="12"/>
        <end position="29"/>
    </location>
</feature>
<evidence type="ECO:0000256" key="1">
    <source>
        <dbReference type="SAM" id="Phobius"/>
    </source>
</evidence>
<protein>
    <recommendedName>
        <fullName evidence="4">YhhN-like protein</fullName>
    </recommendedName>
</protein>
<feature type="transmembrane region" description="Helical" evidence="1">
    <location>
        <begin position="211"/>
        <end position="230"/>
    </location>
</feature>
<feature type="transmembrane region" description="Helical" evidence="1">
    <location>
        <begin position="87"/>
        <end position="106"/>
    </location>
</feature>
<feature type="transmembrane region" description="Helical" evidence="1">
    <location>
        <begin position="118"/>
        <end position="138"/>
    </location>
</feature>
<keyword evidence="1" id="KW-1133">Transmembrane helix</keyword>
<feature type="transmembrane region" description="Helical" evidence="1">
    <location>
        <begin position="62"/>
        <end position="81"/>
    </location>
</feature>
<organism evidence="2 3">
    <name type="scientific">Ulvibacter litoralis</name>
    <dbReference type="NCBI Taxonomy" id="227084"/>
    <lineage>
        <taxon>Bacteria</taxon>
        <taxon>Pseudomonadati</taxon>
        <taxon>Bacteroidota</taxon>
        <taxon>Flavobacteriia</taxon>
        <taxon>Flavobacteriales</taxon>
        <taxon>Flavobacteriaceae</taxon>
        <taxon>Ulvibacter</taxon>
    </lineage>
</organism>
<gene>
    <name evidence="2" type="ORF">SAMN05421855_103258</name>
</gene>
<reference evidence="2 3" key="1">
    <citation type="submission" date="2016-10" db="EMBL/GenBank/DDBJ databases">
        <authorList>
            <person name="de Groot N.N."/>
        </authorList>
    </citation>
    <scope>NUCLEOTIDE SEQUENCE [LARGE SCALE GENOMIC DNA]</scope>
    <source>
        <strain evidence="2 3">DSM 16195</strain>
    </source>
</reference>
<sequence>MKVRLIQKEYKRVLAIVALILLAFSIGVHHEENYFLYRMLRAVCCFVFLGFLLYFKKRKENPLLVLFLLFYGLSSFIVVWYEKNTLAIISLIFNLIAVLILIRAIFPKVSFKKMNSYFISLLTVLVLFNGYLLYEFVYMTKDYTFSSAHYALILVGSMSLLVLCFLALLYNFLHSTKASLIFALFVFAILFAEIFRAIGYYDFAYGNAAVYISRFLLLTSLYLLVNYCMIEKVESEKLSQRIF</sequence>
<evidence type="ECO:0000313" key="2">
    <source>
        <dbReference type="EMBL" id="SDE89981.1"/>
    </source>
</evidence>
<feature type="transmembrane region" description="Helical" evidence="1">
    <location>
        <begin position="150"/>
        <end position="173"/>
    </location>
</feature>
<dbReference type="EMBL" id="FNBA01000003">
    <property type="protein sequence ID" value="SDE89981.1"/>
    <property type="molecule type" value="Genomic_DNA"/>
</dbReference>
<evidence type="ECO:0008006" key="4">
    <source>
        <dbReference type="Google" id="ProtNLM"/>
    </source>
</evidence>
<keyword evidence="1" id="KW-0812">Transmembrane</keyword>
<keyword evidence="3" id="KW-1185">Reference proteome</keyword>
<accession>A0A1G7GPG6</accession>
<feature type="transmembrane region" description="Helical" evidence="1">
    <location>
        <begin position="180"/>
        <end position="199"/>
    </location>
</feature>
<proteinExistence type="predicted"/>
<name>A0A1G7GPG6_9FLAO</name>
<dbReference type="STRING" id="227084.SAMN05421855_103258"/>
<dbReference type="Proteomes" id="UP000199321">
    <property type="component" value="Unassembled WGS sequence"/>
</dbReference>
<evidence type="ECO:0000313" key="3">
    <source>
        <dbReference type="Proteomes" id="UP000199321"/>
    </source>
</evidence>